<feature type="domain" description="Calmodulin binding protein-like N-terminal" evidence="1">
    <location>
        <begin position="49"/>
        <end position="195"/>
    </location>
</feature>
<feature type="domain" description="Calmodulin binding protein central" evidence="2">
    <location>
        <begin position="208"/>
        <end position="273"/>
    </location>
</feature>
<dbReference type="Proteomes" id="UP000306102">
    <property type="component" value="Unassembled WGS sequence"/>
</dbReference>
<dbReference type="InterPro" id="IPR012416">
    <property type="entry name" value="CBP60"/>
</dbReference>
<evidence type="ECO:0000259" key="2">
    <source>
        <dbReference type="Pfam" id="PF20451"/>
    </source>
</evidence>
<gene>
    <name evidence="3" type="ORF">TEA_009315</name>
</gene>
<evidence type="ECO:0008006" key="5">
    <source>
        <dbReference type="Google" id="ProtNLM"/>
    </source>
</evidence>
<dbReference type="STRING" id="542762.A0A4S4DL38"/>
<dbReference type="GO" id="GO:0043565">
    <property type="term" value="F:sequence-specific DNA binding"/>
    <property type="evidence" value="ECO:0007669"/>
    <property type="project" value="TreeGrafter"/>
</dbReference>
<accession>A0A4S4DL38</accession>
<evidence type="ECO:0000313" key="4">
    <source>
        <dbReference type="Proteomes" id="UP000306102"/>
    </source>
</evidence>
<dbReference type="GO" id="GO:0080142">
    <property type="term" value="P:regulation of salicylic acid biosynthetic process"/>
    <property type="evidence" value="ECO:0007669"/>
    <property type="project" value="TreeGrafter"/>
</dbReference>
<organism evidence="3 4">
    <name type="scientific">Camellia sinensis var. sinensis</name>
    <name type="common">China tea</name>
    <dbReference type="NCBI Taxonomy" id="542762"/>
    <lineage>
        <taxon>Eukaryota</taxon>
        <taxon>Viridiplantae</taxon>
        <taxon>Streptophyta</taxon>
        <taxon>Embryophyta</taxon>
        <taxon>Tracheophyta</taxon>
        <taxon>Spermatophyta</taxon>
        <taxon>Magnoliopsida</taxon>
        <taxon>eudicotyledons</taxon>
        <taxon>Gunneridae</taxon>
        <taxon>Pentapetalae</taxon>
        <taxon>asterids</taxon>
        <taxon>Ericales</taxon>
        <taxon>Theaceae</taxon>
        <taxon>Camellia</taxon>
    </lineage>
</organism>
<sequence length="513" mass="58022">MYMLSESESVALFIQLQVQEEVELALRKYSTSMKWNGGKEIHFSESRSLQLQFVPKISLPLFTGTRIEGEDCKTLTVALVDALTGQFVDFGPEASAKVEIVVLEGDFDGDEGGNWTLEEFQNNIVREREGKKRLLTGETMLSLKDGIGFVGEISFTDNSSWTRSRKFSLGARVVDNFDGIRVREAKTESFIIKDHRGELYKKHHPPSLPDEVWRLKKIGKDGAFHKRLSSENVHSVQDFLRLFFVNPARLRNILGAGMSAKMWEATVDHARTCSIDPRFYFYCPPGSQRKSGVVFNVVGQAEAHDLVIAAFEQWRDVVSFNDEASLMDGSSRLFNNELYSNSAMVETSDGCKILTSPKIVRFDYPQSSVCSPDIMPSSICSVGGVNSLDDFGFLHNIDNRDVRFEQPPNFSSQVVNSLLCETESITQTFYDDDHLQYFDPDCSVQSLKSSLESKTELRTSVNAVILSSSSIFAQKRWTVLISVLKWFSSIKRIVAKKTHRQKSRDTVDWQPRK</sequence>
<protein>
    <recommendedName>
        <fullName evidence="5">Calmodulin-binding protein 60 A-like</fullName>
    </recommendedName>
</protein>
<dbReference type="AlphaFoldDB" id="A0A4S4DL38"/>
<dbReference type="GO" id="GO:0005634">
    <property type="term" value="C:nucleus"/>
    <property type="evidence" value="ECO:0007669"/>
    <property type="project" value="TreeGrafter"/>
</dbReference>
<dbReference type="EMBL" id="SDRB02011120">
    <property type="protein sequence ID" value="THG02756.1"/>
    <property type="molecule type" value="Genomic_DNA"/>
</dbReference>
<evidence type="ECO:0000259" key="1">
    <source>
        <dbReference type="Pfam" id="PF07887"/>
    </source>
</evidence>
<dbReference type="PANTHER" id="PTHR31713:SF14">
    <property type="entry name" value="CALMODULIN-BINDING PROTEIN 60 A"/>
    <property type="match status" value="1"/>
</dbReference>
<dbReference type="Pfam" id="PF20451">
    <property type="entry name" value="Calmod_bind_M"/>
    <property type="match status" value="1"/>
</dbReference>
<dbReference type="GO" id="GO:0005516">
    <property type="term" value="F:calmodulin binding"/>
    <property type="evidence" value="ECO:0007669"/>
    <property type="project" value="InterPro"/>
</dbReference>
<dbReference type="PANTHER" id="PTHR31713">
    <property type="entry name" value="OS02G0177800 PROTEIN"/>
    <property type="match status" value="1"/>
</dbReference>
<dbReference type="Pfam" id="PF07887">
    <property type="entry name" value="Calmodulin_bind"/>
    <property type="match status" value="1"/>
</dbReference>
<dbReference type="InterPro" id="IPR046830">
    <property type="entry name" value="Calmod_bind_M"/>
</dbReference>
<reference evidence="3 4" key="1">
    <citation type="journal article" date="2018" name="Proc. Natl. Acad. Sci. U.S.A.">
        <title>Draft genome sequence of Camellia sinensis var. sinensis provides insights into the evolution of the tea genome and tea quality.</title>
        <authorList>
            <person name="Wei C."/>
            <person name="Yang H."/>
            <person name="Wang S."/>
            <person name="Zhao J."/>
            <person name="Liu C."/>
            <person name="Gao L."/>
            <person name="Xia E."/>
            <person name="Lu Y."/>
            <person name="Tai Y."/>
            <person name="She G."/>
            <person name="Sun J."/>
            <person name="Cao H."/>
            <person name="Tong W."/>
            <person name="Gao Q."/>
            <person name="Li Y."/>
            <person name="Deng W."/>
            <person name="Jiang X."/>
            <person name="Wang W."/>
            <person name="Chen Q."/>
            <person name="Zhang S."/>
            <person name="Li H."/>
            <person name="Wu J."/>
            <person name="Wang P."/>
            <person name="Li P."/>
            <person name="Shi C."/>
            <person name="Zheng F."/>
            <person name="Jian J."/>
            <person name="Huang B."/>
            <person name="Shan D."/>
            <person name="Shi M."/>
            <person name="Fang C."/>
            <person name="Yue Y."/>
            <person name="Li F."/>
            <person name="Li D."/>
            <person name="Wei S."/>
            <person name="Han B."/>
            <person name="Jiang C."/>
            <person name="Yin Y."/>
            <person name="Xia T."/>
            <person name="Zhang Z."/>
            <person name="Bennetzen J.L."/>
            <person name="Zhao S."/>
            <person name="Wan X."/>
        </authorList>
    </citation>
    <scope>NUCLEOTIDE SEQUENCE [LARGE SCALE GENOMIC DNA]</scope>
    <source>
        <strain evidence="4">cv. Shuchazao</strain>
        <tissue evidence="3">Leaf</tissue>
    </source>
</reference>
<keyword evidence="4" id="KW-1185">Reference proteome</keyword>
<dbReference type="GO" id="GO:0003700">
    <property type="term" value="F:DNA-binding transcription factor activity"/>
    <property type="evidence" value="ECO:0007669"/>
    <property type="project" value="TreeGrafter"/>
</dbReference>
<dbReference type="InterPro" id="IPR046831">
    <property type="entry name" value="Calmodulin_bind_N"/>
</dbReference>
<proteinExistence type="predicted"/>
<comment type="caution">
    <text evidence="3">The sequence shown here is derived from an EMBL/GenBank/DDBJ whole genome shotgun (WGS) entry which is preliminary data.</text>
</comment>
<evidence type="ECO:0000313" key="3">
    <source>
        <dbReference type="EMBL" id="THG02756.1"/>
    </source>
</evidence>
<name>A0A4S4DL38_CAMSN</name>